<evidence type="ECO:0000259" key="5">
    <source>
        <dbReference type="Pfam" id="PF25989"/>
    </source>
</evidence>
<dbReference type="Pfam" id="PF25973">
    <property type="entry name" value="BSH_CzcB"/>
    <property type="match status" value="1"/>
</dbReference>
<dbReference type="Proteomes" id="UP000297429">
    <property type="component" value="Unassembled WGS sequence"/>
</dbReference>
<proteinExistence type="inferred from homology"/>
<dbReference type="GO" id="GO:1990281">
    <property type="term" value="C:efflux pump complex"/>
    <property type="evidence" value="ECO:0007669"/>
    <property type="project" value="TreeGrafter"/>
</dbReference>
<evidence type="ECO:0000259" key="3">
    <source>
        <dbReference type="Pfam" id="PF25954"/>
    </source>
</evidence>
<dbReference type="Gene3D" id="2.40.420.20">
    <property type="match status" value="1"/>
</dbReference>
<dbReference type="InterPro" id="IPR058792">
    <property type="entry name" value="Beta-barrel_RND_2"/>
</dbReference>
<dbReference type="InterPro" id="IPR058647">
    <property type="entry name" value="BSH_CzcB-like"/>
</dbReference>
<dbReference type="InterPro" id="IPR058637">
    <property type="entry name" value="YknX-like_C"/>
</dbReference>
<dbReference type="Pfam" id="PF25989">
    <property type="entry name" value="YknX_C"/>
    <property type="match status" value="1"/>
</dbReference>
<evidence type="ECO:0000313" key="8">
    <source>
        <dbReference type="Proteomes" id="UP000273898"/>
    </source>
</evidence>
<evidence type="ECO:0000313" key="9">
    <source>
        <dbReference type="Proteomes" id="UP000297429"/>
    </source>
</evidence>
<dbReference type="Proteomes" id="UP000273898">
    <property type="component" value="Unassembled WGS sequence"/>
</dbReference>
<keyword evidence="9" id="KW-1185">Reference proteome</keyword>
<gene>
    <name evidence="6" type="ORF">BCL90_2948</name>
    <name evidence="7" type="ORF">E3V97_16375</name>
</gene>
<dbReference type="InterPro" id="IPR006143">
    <property type="entry name" value="RND_pump_MFP"/>
</dbReference>
<dbReference type="OrthoDB" id="9784685at2"/>
<evidence type="ECO:0000256" key="2">
    <source>
        <dbReference type="SAM" id="SignalP"/>
    </source>
</evidence>
<comment type="similarity">
    <text evidence="1">Belongs to the membrane fusion protein (MFP) (TC 8.A.1) family.</text>
</comment>
<dbReference type="SUPFAM" id="SSF111369">
    <property type="entry name" value="HlyD-like secretion proteins"/>
    <property type="match status" value="1"/>
</dbReference>
<dbReference type="PANTHER" id="PTHR30469:SF15">
    <property type="entry name" value="HLYD FAMILY OF SECRETION PROTEINS"/>
    <property type="match status" value="1"/>
</dbReference>
<feature type="domain" description="YknX-like C-terminal permuted SH3-like" evidence="5">
    <location>
        <begin position="281"/>
        <end position="348"/>
    </location>
</feature>
<reference evidence="7 9" key="2">
    <citation type="submission" date="2019-03" db="EMBL/GenBank/DDBJ databases">
        <authorList>
            <person name="He R.-H."/>
        </authorList>
    </citation>
    <scope>NUCLEOTIDE SEQUENCE [LARGE SCALE GENOMIC DNA]</scope>
    <source>
        <strain evidence="7 9">DSM 19624</strain>
    </source>
</reference>
<dbReference type="GO" id="GO:0015562">
    <property type="term" value="F:efflux transmembrane transporter activity"/>
    <property type="evidence" value="ECO:0007669"/>
    <property type="project" value="TreeGrafter"/>
</dbReference>
<dbReference type="NCBIfam" id="TIGR01730">
    <property type="entry name" value="RND_mfp"/>
    <property type="match status" value="1"/>
</dbReference>
<evidence type="ECO:0000313" key="6">
    <source>
        <dbReference type="EMBL" id="RLJ74613.1"/>
    </source>
</evidence>
<protein>
    <submittedName>
        <fullName evidence="7">Efflux RND transporter periplasmic adaptor subunit</fullName>
    </submittedName>
    <submittedName>
        <fullName evidence="6">RND family efflux transporter MFP subunit</fullName>
    </submittedName>
</protein>
<dbReference type="EMBL" id="SOPX01000003">
    <property type="protein sequence ID" value="TFB29767.1"/>
    <property type="molecule type" value="Genomic_DNA"/>
</dbReference>
<feature type="domain" description="CzcB-like barrel-sandwich hybrid" evidence="4">
    <location>
        <begin position="78"/>
        <end position="194"/>
    </location>
</feature>
<dbReference type="PANTHER" id="PTHR30469">
    <property type="entry name" value="MULTIDRUG RESISTANCE PROTEIN MDTA"/>
    <property type="match status" value="1"/>
</dbReference>
<dbReference type="AlphaFoldDB" id="A0A497XXB9"/>
<feature type="signal peptide" evidence="2">
    <location>
        <begin position="1"/>
        <end position="24"/>
    </location>
</feature>
<evidence type="ECO:0000313" key="7">
    <source>
        <dbReference type="EMBL" id="TFB29767.1"/>
    </source>
</evidence>
<dbReference type="EMBL" id="RCCK01000012">
    <property type="protein sequence ID" value="RLJ74613.1"/>
    <property type="molecule type" value="Genomic_DNA"/>
</dbReference>
<keyword evidence="2" id="KW-0732">Signal</keyword>
<feature type="domain" description="CusB-like beta-barrel" evidence="3">
    <location>
        <begin position="203"/>
        <end position="275"/>
    </location>
</feature>
<dbReference type="RefSeq" id="WP_121284631.1">
    <property type="nucleotide sequence ID" value="NZ_RCCK01000012.1"/>
</dbReference>
<name>A0A497XXB9_9SPHI</name>
<evidence type="ECO:0000256" key="1">
    <source>
        <dbReference type="ARBA" id="ARBA00009477"/>
    </source>
</evidence>
<sequence>MNKITKTVLTVVIAGALLAAVAFKLTSNKEELTEKIYQPDVNTAVMVQIDSVKMARFDQSVTFTGSFAPNREVTLGTETTGKVIKVNIQEGSRVAAGSVIAQLDSDLLKTQLQSANASYDRAVSTLTRYQQAVSGVTQLQIDNAKTDVLITKAQIDQLKKQISQCTIHAPSAGVIISRNFDLGAIVSPGMQMATLIDISSLKLEINVPEKNIAQFKTGQAIDVTSDVHPGTKFKGIVEMIGSDADASHNFQIKVRVANNNSALRSGMYGTVELTNTLSADALTVPRSAIIGSSAKPQVYVIENNVAKIRDIQLGSGNENRVQVTSGLAAGNLVASGGLVNLSDGSRVSIAK</sequence>
<organism evidence="6 8">
    <name type="scientific">Pedobacter alluvionis</name>
    <dbReference type="NCBI Taxonomy" id="475253"/>
    <lineage>
        <taxon>Bacteria</taxon>
        <taxon>Pseudomonadati</taxon>
        <taxon>Bacteroidota</taxon>
        <taxon>Sphingobacteriia</taxon>
        <taxon>Sphingobacteriales</taxon>
        <taxon>Sphingobacteriaceae</taxon>
        <taxon>Pedobacter</taxon>
    </lineage>
</organism>
<dbReference type="Gene3D" id="2.40.30.170">
    <property type="match status" value="1"/>
</dbReference>
<feature type="chain" id="PRO_5044605507" evidence="2">
    <location>
        <begin position="25"/>
        <end position="351"/>
    </location>
</feature>
<reference evidence="6 8" key="1">
    <citation type="submission" date="2018-10" db="EMBL/GenBank/DDBJ databases">
        <title>Genomic Encyclopedia of Archaeal and Bacterial Type Strains, Phase II (KMG-II): from individual species to whole genera.</title>
        <authorList>
            <person name="Goeker M."/>
        </authorList>
    </citation>
    <scope>NUCLEOTIDE SEQUENCE [LARGE SCALE GENOMIC DNA]</scope>
    <source>
        <strain evidence="6 8">DSM 19624</strain>
    </source>
</reference>
<comment type="caution">
    <text evidence="6">The sequence shown here is derived from an EMBL/GenBank/DDBJ whole genome shotgun (WGS) entry which is preliminary data.</text>
</comment>
<dbReference type="Pfam" id="PF25954">
    <property type="entry name" value="Beta-barrel_RND_2"/>
    <property type="match status" value="1"/>
</dbReference>
<accession>A0A497XXB9</accession>
<dbReference type="Gene3D" id="2.40.50.100">
    <property type="match status" value="1"/>
</dbReference>
<evidence type="ECO:0000259" key="4">
    <source>
        <dbReference type="Pfam" id="PF25973"/>
    </source>
</evidence>